<dbReference type="EMBL" id="AP023396">
    <property type="protein sequence ID" value="BCK55307.1"/>
    <property type="molecule type" value="Genomic_DNA"/>
</dbReference>
<dbReference type="PANTHER" id="PTHR33204">
    <property type="entry name" value="TRANSCRIPTIONAL REGULATOR, MARR FAMILY"/>
    <property type="match status" value="1"/>
</dbReference>
<gene>
    <name evidence="5" type="ORF">NWFMUON74_30790</name>
</gene>
<evidence type="ECO:0000259" key="4">
    <source>
        <dbReference type="PROSITE" id="PS51118"/>
    </source>
</evidence>
<dbReference type="AlphaFoldDB" id="A0A7G1KJ83"/>
<evidence type="ECO:0000313" key="5">
    <source>
        <dbReference type="EMBL" id="BCK55307.1"/>
    </source>
</evidence>
<feature type="domain" description="HTH hxlR-type" evidence="4">
    <location>
        <begin position="16"/>
        <end position="115"/>
    </location>
</feature>
<evidence type="ECO:0000313" key="6">
    <source>
        <dbReference type="Proteomes" id="UP000516173"/>
    </source>
</evidence>
<dbReference type="RefSeq" id="WP_232111036.1">
    <property type="nucleotide sequence ID" value="NZ_AP023396.1"/>
</dbReference>
<dbReference type="PANTHER" id="PTHR33204:SF18">
    <property type="entry name" value="TRANSCRIPTIONAL REGULATORY PROTEIN"/>
    <property type="match status" value="1"/>
</dbReference>
<dbReference type="KEGG" id="nwl:NWFMUON74_30790"/>
<evidence type="ECO:0000256" key="3">
    <source>
        <dbReference type="ARBA" id="ARBA00023163"/>
    </source>
</evidence>
<protein>
    <submittedName>
        <fullName evidence="5">Putative HTH-type transcriptional regulator</fullName>
    </submittedName>
</protein>
<keyword evidence="3" id="KW-0804">Transcription</keyword>
<dbReference type="Pfam" id="PF01638">
    <property type="entry name" value="HxlR"/>
    <property type="match status" value="1"/>
</dbReference>
<dbReference type="InterPro" id="IPR036390">
    <property type="entry name" value="WH_DNA-bd_sf"/>
</dbReference>
<keyword evidence="1" id="KW-0805">Transcription regulation</keyword>
<dbReference type="InterPro" id="IPR002577">
    <property type="entry name" value="HTH_HxlR"/>
</dbReference>
<dbReference type="InterPro" id="IPR036388">
    <property type="entry name" value="WH-like_DNA-bd_sf"/>
</dbReference>
<keyword evidence="6" id="KW-1185">Reference proteome</keyword>
<sequence>MSQARPAAMDWSTDNDTVGRAMEILGERWTVVVLREIFNGIRRFDQIREHAGVPRQVLTNRLAMLCEVGLLTRRPYQQPGERTRHEYRLTAMGFDVFPIVVAVRQWGDRYLADADGPPVVSQHRDCGAEVGVHLACAAGHHVDSPRDVVFRPGPGARAVTRTGDG</sequence>
<organism evidence="5 6">
    <name type="scientific">Nocardia wallacei</name>
    <dbReference type="NCBI Taxonomy" id="480035"/>
    <lineage>
        <taxon>Bacteria</taxon>
        <taxon>Bacillati</taxon>
        <taxon>Actinomycetota</taxon>
        <taxon>Actinomycetes</taxon>
        <taxon>Mycobacteriales</taxon>
        <taxon>Nocardiaceae</taxon>
        <taxon>Nocardia</taxon>
    </lineage>
</organism>
<keyword evidence="2" id="KW-0238">DNA-binding</keyword>
<dbReference type="Gene3D" id="1.10.10.10">
    <property type="entry name" value="Winged helix-like DNA-binding domain superfamily/Winged helix DNA-binding domain"/>
    <property type="match status" value="1"/>
</dbReference>
<dbReference type="Proteomes" id="UP000516173">
    <property type="component" value="Chromosome"/>
</dbReference>
<evidence type="ECO:0000256" key="1">
    <source>
        <dbReference type="ARBA" id="ARBA00023015"/>
    </source>
</evidence>
<dbReference type="PROSITE" id="PS51118">
    <property type="entry name" value="HTH_HXLR"/>
    <property type="match status" value="1"/>
</dbReference>
<dbReference type="GO" id="GO:0003677">
    <property type="term" value="F:DNA binding"/>
    <property type="evidence" value="ECO:0007669"/>
    <property type="project" value="UniProtKB-KW"/>
</dbReference>
<proteinExistence type="predicted"/>
<reference evidence="5 6" key="1">
    <citation type="submission" date="2020-08" db="EMBL/GenBank/DDBJ databases">
        <title>Genome Sequencing of Nocardia wallacei strain FMUON74 and assembly.</title>
        <authorList>
            <person name="Toyokawa M."/>
            <person name="Uesaka K."/>
        </authorList>
    </citation>
    <scope>NUCLEOTIDE SEQUENCE [LARGE SCALE GENOMIC DNA]</scope>
    <source>
        <strain evidence="5 6">FMUON74</strain>
    </source>
</reference>
<dbReference type="SUPFAM" id="SSF46785">
    <property type="entry name" value="Winged helix' DNA-binding domain"/>
    <property type="match status" value="1"/>
</dbReference>
<name>A0A7G1KJ83_9NOCA</name>
<dbReference type="GeneID" id="80347626"/>
<accession>A0A7G1KJ83</accession>
<evidence type="ECO:0000256" key="2">
    <source>
        <dbReference type="ARBA" id="ARBA00023125"/>
    </source>
</evidence>